<sequence>MNERFERNPGFFRDLVAFLAENKKWYLIPIVCAIILLGLLIMLGGTAAAPFIYTLF</sequence>
<dbReference type="Proteomes" id="UP000031518">
    <property type="component" value="Unassembled WGS sequence"/>
</dbReference>
<gene>
    <name evidence="2" type="ORF">PYK22_01223</name>
</gene>
<feature type="transmembrane region" description="Helical" evidence="1">
    <location>
        <begin position="25"/>
        <end position="53"/>
    </location>
</feature>
<evidence type="ECO:0000313" key="2">
    <source>
        <dbReference type="EMBL" id="CDM65225.1"/>
    </source>
</evidence>
<keyword evidence="1" id="KW-0812">Transmembrane</keyword>
<evidence type="ECO:0000313" key="3">
    <source>
        <dbReference type="Proteomes" id="UP000031518"/>
    </source>
</evidence>
<keyword evidence="3" id="KW-1185">Reference proteome</keyword>
<dbReference type="InterPro" id="IPR046031">
    <property type="entry name" value="DUF5989"/>
</dbReference>
<dbReference type="AlphaFoldDB" id="A0A0B6WYK5"/>
<proteinExistence type="predicted"/>
<dbReference type="STRING" id="454194.PYK22_01223"/>
<dbReference type="EMBL" id="CBXV010000004">
    <property type="protein sequence ID" value="CDM65225.1"/>
    <property type="molecule type" value="Genomic_DNA"/>
</dbReference>
<organism evidence="2 3">
    <name type="scientific">Pyrinomonas methylaliphatogenes</name>
    <dbReference type="NCBI Taxonomy" id="454194"/>
    <lineage>
        <taxon>Bacteria</taxon>
        <taxon>Pseudomonadati</taxon>
        <taxon>Acidobacteriota</taxon>
        <taxon>Blastocatellia</taxon>
        <taxon>Blastocatellales</taxon>
        <taxon>Pyrinomonadaceae</taxon>
        <taxon>Pyrinomonas</taxon>
    </lineage>
</organism>
<name>A0A0B6WYK5_9BACT</name>
<reference evidence="2 3" key="1">
    <citation type="submission" date="2013-12" db="EMBL/GenBank/DDBJ databases">
        <authorList>
            <person name="Stott M."/>
        </authorList>
    </citation>
    <scope>NUCLEOTIDE SEQUENCE [LARGE SCALE GENOMIC DNA]</scope>
    <source>
        <strain evidence="2 3">K22</strain>
    </source>
</reference>
<dbReference type="RefSeq" id="WP_173568268.1">
    <property type="nucleotide sequence ID" value="NZ_CBXV010000004.1"/>
</dbReference>
<reference evidence="2 3" key="2">
    <citation type="submission" date="2015-01" db="EMBL/GenBank/DDBJ databases">
        <title>Complete genome sequence of Pyrinomonas methylaliphatogenes type strain K22T.</title>
        <authorList>
            <person name="Lee K.C.Y."/>
            <person name="Power J.F."/>
            <person name="Dunfield P.F."/>
            <person name="Morgan X.C."/>
            <person name="Huttenhower C."/>
            <person name="Stott M.B."/>
        </authorList>
    </citation>
    <scope>NUCLEOTIDE SEQUENCE [LARGE SCALE GENOMIC DNA]</scope>
    <source>
        <strain evidence="2 3">K22</strain>
    </source>
</reference>
<keyword evidence="1" id="KW-0472">Membrane</keyword>
<accession>A0A0B6WYK5</accession>
<dbReference type="Pfam" id="PF19451">
    <property type="entry name" value="DUF5989"/>
    <property type="match status" value="1"/>
</dbReference>
<protein>
    <submittedName>
        <fullName evidence="2">Uncharacterized protein</fullName>
    </submittedName>
</protein>
<keyword evidence="1" id="KW-1133">Transmembrane helix</keyword>
<evidence type="ECO:0000256" key="1">
    <source>
        <dbReference type="SAM" id="Phobius"/>
    </source>
</evidence>